<proteinExistence type="predicted"/>
<dbReference type="InterPro" id="IPR029058">
    <property type="entry name" value="AB_hydrolase_fold"/>
</dbReference>
<evidence type="ECO:0000259" key="1">
    <source>
        <dbReference type="Pfam" id="PF12740"/>
    </source>
</evidence>
<accession>A0A0G3FH34</accession>
<dbReference type="InterPro" id="IPR041127">
    <property type="entry name" value="PET_hydrolase/cutinase-like"/>
</dbReference>
<dbReference type="SUPFAM" id="SSF53474">
    <property type="entry name" value="alpha/beta-Hydrolases"/>
    <property type="match status" value="1"/>
</dbReference>
<dbReference type="PANTHER" id="PTHR33428:SF14">
    <property type="entry name" value="CARBOXYLESTERASE TYPE B DOMAIN-CONTAINING PROTEIN"/>
    <property type="match status" value="1"/>
</dbReference>
<sequence length="320" mass="34219">MKKNVGKFASAILLLSALGACAPTSSVLGEAAATKAQSAGNHYAGFTSPAPLEQKYSQRGSHEVAYVEFDAANIPNRTIGAWYPRKLEKDGARYPMILVANGSDTKASSYKPFFERLASWGFIVVGNEVEHAGTGESSSATLDVLLNAPRGNILHGRIDTANIGIAGYSQGGAGAIRAVTEYGNSRSFKTLFTASAPYPLLAKNLRWGYDAGKIAIPYFMTAGTGLSDDSGAKDTSKSFGGVAPLSSLIENYDAIPGEVMKVRARATGAEHTDMQIRTDGYLTAWMRYQLQGDRDAASVFVGKDAEILSNRNWQDVQKNR</sequence>
<name>A0A0G3FH34_9ZZZZ</name>
<dbReference type="ESTHER" id="9zzzz-a0a0g3fh34">
    <property type="family name" value="Chlorophyllase"/>
</dbReference>
<dbReference type="EMBL" id="KP347753">
    <property type="protein sequence ID" value="AKJ87248.1"/>
    <property type="molecule type" value="Genomic_DNA"/>
</dbReference>
<dbReference type="AlphaFoldDB" id="A0A0G3FH34"/>
<dbReference type="Pfam" id="PF12740">
    <property type="entry name" value="PETase"/>
    <property type="match status" value="1"/>
</dbReference>
<dbReference type="SMR" id="A0A0G3FH34"/>
<protein>
    <recommendedName>
        <fullName evidence="1">PET hydrolase/cutinase-like domain-containing protein</fullName>
    </recommendedName>
</protein>
<organism evidence="2">
    <name type="scientific">uncultured organism</name>
    <dbReference type="NCBI Taxonomy" id="155900"/>
    <lineage>
        <taxon>unclassified sequences</taxon>
        <taxon>environmental samples</taxon>
    </lineage>
</organism>
<feature type="domain" description="PET hydrolase/cutinase-like" evidence="1">
    <location>
        <begin position="90"/>
        <end position="182"/>
    </location>
</feature>
<dbReference type="Gene3D" id="3.40.50.1820">
    <property type="entry name" value="alpha/beta hydrolase"/>
    <property type="match status" value="1"/>
</dbReference>
<evidence type="ECO:0000313" key="2">
    <source>
        <dbReference type="EMBL" id="AKJ87248.1"/>
    </source>
</evidence>
<dbReference type="PANTHER" id="PTHR33428">
    <property type="entry name" value="CHLOROPHYLLASE-2, CHLOROPLASTIC"/>
    <property type="match status" value="1"/>
</dbReference>
<dbReference type="PROSITE" id="PS51257">
    <property type="entry name" value="PROKAR_LIPOPROTEIN"/>
    <property type="match status" value="1"/>
</dbReference>
<reference evidence="2" key="1">
    <citation type="submission" date="2014-12" db="EMBL/GenBank/DDBJ databases">
        <title>Investigation of esterase diversity in environmental metagenomes.</title>
        <authorList>
            <person name="Popovic A."/>
            <person name="Tchigvintsev A."/>
            <person name="Nocek B."/>
            <person name="Hajighasemi M."/>
            <person name="Brown G."/>
            <person name="Xu X."/>
            <person name="Li H."/>
            <person name="Glinos J."/>
            <person name="Yim V."/>
            <person name="Pelletier E."/>
            <person name="Chernikova T.N."/>
            <person name="Golyshina O.V."/>
            <person name="Tran H."/>
            <person name="Le Paslier D."/>
            <person name="Yakimov M.M."/>
            <person name="Savchenko A."/>
            <person name="Golyshin P.N."/>
            <person name="Yakunin A.F."/>
        </authorList>
    </citation>
    <scope>NUCLEOTIDE SEQUENCE</scope>
</reference>